<proteinExistence type="predicted"/>
<accession>A0A512AU27</accession>
<evidence type="ECO:0000313" key="3">
    <source>
        <dbReference type="Proteomes" id="UP000321532"/>
    </source>
</evidence>
<dbReference type="EMBL" id="BJYS01000004">
    <property type="protein sequence ID" value="GEO03229.1"/>
    <property type="molecule type" value="Genomic_DNA"/>
</dbReference>
<comment type="caution">
    <text evidence="2">The sequence shown here is derived from an EMBL/GenBank/DDBJ whole genome shotgun (WGS) entry which is preliminary data.</text>
</comment>
<dbReference type="RefSeq" id="WP_146895330.1">
    <property type="nucleotide sequence ID" value="NZ_BJYS01000004.1"/>
</dbReference>
<dbReference type="Gene3D" id="3.40.630.30">
    <property type="match status" value="1"/>
</dbReference>
<name>A0A512AU27_9BACT</name>
<dbReference type="InterPro" id="IPR000182">
    <property type="entry name" value="GNAT_dom"/>
</dbReference>
<dbReference type="Proteomes" id="UP000321532">
    <property type="component" value="Unassembled WGS sequence"/>
</dbReference>
<dbReference type="SUPFAM" id="SSF55729">
    <property type="entry name" value="Acyl-CoA N-acyltransferases (Nat)"/>
    <property type="match status" value="1"/>
</dbReference>
<keyword evidence="3" id="KW-1185">Reference proteome</keyword>
<dbReference type="Pfam" id="PF13302">
    <property type="entry name" value="Acetyltransf_3"/>
    <property type="match status" value="1"/>
</dbReference>
<dbReference type="OrthoDB" id="1037676at2"/>
<gene>
    <name evidence="2" type="ORF">AAE02nite_08930</name>
</gene>
<feature type="domain" description="N-acetyltransferase" evidence="1">
    <location>
        <begin position="11"/>
        <end position="136"/>
    </location>
</feature>
<evidence type="ECO:0000313" key="2">
    <source>
        <dbReference type="EMBL" id="GEO03229.1"/>
    </source>
</evidence>
<dbReference type="AlphaFoldDB" id="A0A512AU27"/>
<sequence length="177" mass="21044">MMELHLADFKLQLVSEADAEFIVELRSNQNLAKHLHQTSSNVGTQREWIKRYKEREALGTEFYFISVKYNGEKLGLNRIYNIKPDSFELGSWIFKKGIEEVIPILSDIAVRDFAYNKLGLQKCFFDVRKNNKSVIRYHHLFEPKVIDEDDMNYYFELDYSTYNINRQKILKLIDYGL</sequence>
<protein>
    <recommendedName>
        <fullName evidence="1">N-acetyltransferase domain-containing protein</fullName>
    </recommendedName>
</protein>
<organism evidence="2 3">
    <name type="scientific">Adhaeribacter aerolatus</name>
    <dbReference type="NCBI Taxonomy" id="670289"/>
    <lineage>
        <taxon>Bacteria</taxon>
        <taxon>Pseudomonadati</taxon>
        <taxon>Bacteroidota</taxon>
        <taxon>Cytophagia</taxon>
        <taxon>Cytophagales</taxon>
        <taxon>Hymenobacteraceae</taxon>
        <taxon>Adhaeribacter</taxon>
    </lineage>
</organism>
<dbReference type="InterPro" id="IPR016181">
    <property type="entry name" value="Acyl_CoA_acyltransferase"/>
</dbReference>
<evidence type="ECO:0000259" key="1">
    <source>
        <dbReference type="Pfam" id="PF13302"/>
    </source>
</evidence>
<reference evidence="2 3" key="1">
    <citation type="submission" date="2019-07" db="EMBL/GenBank/DDBJ databases">
        <title>Whole genome shotgun sequence of Adhaeribacter aerolatus NBRC 106133.</title>
        <authorList>
            <person name="Hosoyama A."/>
            <person name="Uohara A."/>
            <person name="Ohji S."/>
            <person name="Ichikawa N."/>
        </authorList>
    </citation>
    <scope>NUCLEOTIDE SEQUENCE [LARGE SCALE GENOMIC DNA]</scope>
    <source>
        <strain evidence="2 3">NBRC 106133</strain>
    </source>
</reference>
<dbReference type="GO" id="GO:0016747">
    <property type="term" value="F:acyltransferase activity, transferring groups other than amino-acyl groups"/>
    <property type="evidence" value="ECO:0007669"/>
    <property type="project" value="InterPro"/>
</dbReference>